<evidence type="ECO:0000313" key="1">
    <source>
        <dbReference type="EMBL" id="KGL82662.1"/>
    </source>
</evidence>
<evidence type="ECO:0000313" key="2">
    <source>
        <dbReference type="Proteomes" id="UP000053641"/>
    </source>
</evidence>
<name>A0A099ZLN1_TINGU</name>
<proteinExistence type="predicted"/>
<sequence>GLIGVQVRGTLMCCNFSSEKLACSRFFHISLVRQHPLNTSFQVGKQLCCQKYFQLERSAAT</sequence>
<organism evidence="1 2">
    <name type="scientific">Tinamus guttatus</name>
    <name type="common">White-throated tinamou</name>
    <dbReference type="NCBI Taxonomy" id="94827"/>
    <lineage>
        <taxon>Eukaryota</taxon>
        <taxon>Metazoa</taxon>
        <taxon>Chordata</taxon>
        <taxon>Craniata</taxon>
        <taxon>Vertebrata</taxon>
        <taxon>Euteleostomi</taxon>
        <taxon>Archelosauria</taxon>
        <taxon>Archosauria</taxon>
        <taxon>Dinosauria</taxon>
        <taxon>Saurischia</taxon>
        <taxon>Theropoda</taxon>
        <taxon>Coelurosauria</taxon>
        <taxon>Aves</taxon>
        <taxon>Palaeognathae</taxon>
        <taxon>Tinamiformes</taxon>
        <taxon>Tinamidae</taxon>
        <taxon>Tinamus</taxon>
    </lineage>
</organism>
<accession>A0A099ZLN1</accession>
<feature type="non-terminal residue" evidence="1">
    <location>
        <position position="1"/>
    </location>
</feature>
<dbReference type="EMBL" id="KL895522">
    <property type="protein sequence ID" value="KGL82662.1"/>
    <property type="molecule type" value="Genomic_DNA"/>
</dbReference>
<protein>
    <submittedName>
        <fullName evidence="1">Uncharacterized protein</fullName>
    </submittedName>
</protein>
<dbReference type="AlphaFoldDB" id="A0A099ZLN1"/>
<dbReference type="Proteomes" id="UP000053641">
    <property type="component" value="Unassembled WGS sequence"/>
</dbReference>
<feature type="non-terminal residue" evidence="1">
    <location>
        <position position="61"/>
    </location>
</feature>
<reference evidence="1 2" key="1">
    <citation type="submission" date="2014-06" db="EMBL/GenBank/DDBJ databases">
        <title>Genome evolution of avian class.</title>
        <authorList>
            <person name="Zhang G."/>
            <person name="Li C."/>
        </authorList>
    </citation>
    <scope>NUCLEOTIDE SEQUENCE [LARGE SCALE GENOMIC DNA]</scope>
    <source>
        <strain evidence="1">BGI_N309</strain>
    </source>
</reference>
<keyword evidence="2" id="KW-1185">Reference proteome</keyword>
<gene>
    <name evidence="1" type="ORF">N309_14811</name>
</gene>